<feature type="region of interest" description="Disordered" evidence="22">
    <location>
        <begin position="497"/>
        <end position="524"/>
    </location>
</feature>
<feature type="transmembrane region" description="Helical" evidence="23">
    <location>
        <begin position="610"/>
        <end position="631"/>
    </location>
</feature>
<dbReference type="Pfam" id="PF24017">
    <property type="entry name" value="Beta-prop_SCAP"/>
    <property type="match status" value="1"/>
</dbReference>
<evidence type="ECO:0000256" key="23">
    <source>
        <dbReference type="SAM" id="Phobius"/>
    </source>
</evidence>
<dbReference type="FunCoup" id="A7RI14">
    <property type="interactions" value="341"/>
</dbReference>
<evidence type="ECO:0000256" key="8">
    <source>
        <dbReference type="ARBA" id="ARBA00022692"/>
    </source>
</evidence>
<evidence type="ECO:0000256" key="2">
    <source>
        <dbReference type="ARBA" id="ARBA00004557"/>
    </source>
</evidence>
<evidence type="ECO:0000256" key="17">
    <source>
        <dbReference type="ARBA" id="ARBA00023180"/>
    </source>
</evidence>
<keyword evidence="11 23" id="KW-1133">Transmembrane helix</keyword>
<keyword evidence="17" id="KW-0325">Glycoprotein</keyword>
<keyword evidence="10" id="KW-0256">Endoplasmic reticulum</keyword>
<feature type="transmembrane region" description="Helical" evidence="23">
    <location>
        <begin position="283"/>
        <end position="307"/>
    </location>
</feature>
<dbReference type="eggNOG" id="KOG1933">
    <property type="taxonomic scope" value="Eukaryota"/>
</dbReference>
<feature type="transmembrane region" description="Helical" evidence="23">
    <location>
        <begin position="214"/>
        <end position="233"/>
    </location>
</feature>
<protein>
    <recommendedName>
        <fullName evidence="5">Sterol regulatory element-binding protein cleavage-activating protein</fullName>
    </recommendedName>
</protein>
<evidence type="ECO:0000256" key="3">
    <source>
        <dbReference type="ARBA" id="ARBA00004653"/>
    </source>
</evidence>
<dbReference type="PANTHER" id="PTHR46378">
    <property type="entry name" value="STEROL REGULATORY ELEMENT-BINDING PROTEIN CLEAVAGE-ACTIVATING PROTEIN"/>
    <property type="match status" value="1"/>
</dbReference>
<dbReference type="SMART" id="SM00320">
    <property type="entry name" value="WD40"/>
    <property type="match status" value="7"/>
</dbReference>
<dbReference type="InterPro" id="IPR057041">
    <property type="entry name" value="SCAP_N"/>
</dbReference>
<evidence type="ECO:0000256" key="15">
    <source>
        <dbReference type="ARBA" id="ARBA00023136"/>
    </source>
</evidence>
<evidence type="ECO:0000256" key="19">
    <source>
        <dbReference type="ARBA" id="ARBA00023329"/>
    </source>
</evidence>
<feature type="repeat" description="WD" evidence="21">
    <location>
        <begin position="864"/>
        <end position="889"/>
    </location>
</feature>
<dbReference type="InParanoid" id="A7RI14"/>
<evidence type="ECO:0000256" key="7">
    <source>
        <dbReference type="ARBA" id="ARBA00022574"/>
    </source>
</evidence>
<dbReference type="InterPro" id="IPR030225">
    <property type="entry name" value="SCAP"/>
</dbReference>
<accession>A7RI14</accession>
<feature type="domain" description="SSD" evidence="24">
    <location>
        <begin position="216"/>
        <end position="374"/>
    </location>
</feature>
<dbReference type="PhylomeDB" id="A7RI14"/>
<dbReference type="InterPro" id="IPR019775">
    <property type="entry name" value="WD40_repeat_CS"/>
</dbReference>
<evidence type="ECO:0000256" key="13">
    <source>
        <dbReference type="ARBA" id="ARBA00023098"/>
    </source>
</evidence>
<evidence type="ECO:0000256" key="20">
    <source>
        <dbReference type="ARBA" id="ARBA00045958"/>
    </source>
</evidence>
<keyword evidence="8 23" id="KW-0812">Transmembrane</keyword>
<dbReference type="InterPro" id="IPR001680">
    <property type="entry name" value="WD40_rpt"/>
</dbReference>
<evidence type="ECO:0000256" key="16">
    <source>
        <dbReference type="ARBA" id="ARBA00023166"/>
    </source>
</evidence>
<organism evidence="25 26">
    <name type="scientific">Nematostella vectensis</name>
    <name type="common">Starlet sea anemone</name>
    <dbReference type="NCBI Taxonomy" id="45351"/>
    <lineage>
        <taxon>Eukaryota</taxon>
        <taxon>Metazoa</taxon>
        <taxon>Cnidaria</taxon>
        <taxon>Anthozoa</taxon>
        <taxon>Hexacorallia</taxon>
        <taxon>Actiniaria</taxon>
        <taxon>Edwardsiidae</taxon>
        <taxon>Nematostella</taxon>
    </lineage>
</organism>
<evidence type="ECO:0000313" key="26">
    <source>
        <dbReference type="Proteomes" id="UP000001593"/>
    </source>
</evidence>
<evidence type="ECO:0000256" key="9">
    <source>
        <dbReference type="ARBA" id="ARBA00022737"/>
    </source>
</evidence>
<evidence type="ECO:0000256" key="22">
    <source>
        <dbReference type="SAM" id="MobiDB-lite"/>
    </source>
</evidence>
<feature type="region of interest" description="Disordered" evidence="22">
    <location>
        <begin position="939"/>
        <end position="975"/>
    </location>
</feature>
<sequence length="1190" mass="130864">MTMGKSTLPWFAGKPLLSVLQFVITVKLKPWNAGLQSNEVLRVALKPAFLVTNSLMDYQKNGIGLPDMCLHVASHGAIRQRSGLRLRDSQFLPAEGCLLLSPANLWNKSLERFEEDDHLVDDLYQEHGRPAINIALKEFIFGVPLKHTGLHPQVKWSGHEHNIRYAVTLMLNPDEPSFVEGLRNHLWKQFPGMVHEDHGSQVVHIYYKGEGGSLVELGPISVAYFVVFLYLAFSVAKIDMVKSKWGLAFSAVITVIASLIMAAGLCTMFGLVPTLNSSEIFPYLVIMIGVENILVITKSVVSTPVDLDVKHRVAQGLSKEGKYMLKNLLWEILVLGLGYLTYVHAIQEFALFALVGLLTDFFLQVFMFATILSIDIRRMEGILLRQRGRLHSSTTEATSNVQPVHLLPPLPPASVKSPGTPHPSTALPLRKSKRLEIAYFWASTRIVQKALMVFAVMYFLYMVFFVPSTLSTADEQGPNPDDESLIEKMIREAFQDSATKDHAIPDPDRPLSGTQGHKSMQQNLDQIPQSASWTSLSNKHWPQLLSYYDISLVGRYISLLPAVHIHVNINTLELASSGNTRQDPPLTTPIPPELVEAGSGDEAEALDPEYYLNALYCVLLGMLAMIILFFICKYLNDLQISPRIAGRGRRTTGSHDELTEAVPMRLIGHPQNVEHVICTLSGIVSICLSGEIRVWDRSSGDCLRVVNRMGRNPIRPRRRRRPSSRGAKRPFGWDEHFTTARYFESLVTQDADTQENPEMQPDPSDPIGDPVGIPVSGAHKSTDIKRNYSGSFGSSTSAASGFDFSPYCQDRGSPGISPWPWSSDEESSVSEGSCKEEETDGVDESKIPPPCGPSSSVWCLDCRGDILATGCSDGSVELWSLSSGRQICVYCENRQGVTSVTFLPNSPQVVVARLDGTLDFLTLISPTASSVMFSLDASPVKRTSSPRMSRKPLSPESGTSSVSGDPLNPTHASPTMCSLTHRVRAHHQPVSVLVASEGRVVTGSHDRTLKVFRTDHCVRIFTLHGHRDGITELKVDSNNPDIVISGASNGGVRVWDLSTGECLQHLRGHTCAITTVASTHAHLISVSIDNSMCVWERSTGKCLHYNLRQIPDLCSNVAMLTGNLFVTGGQGVIVVWDLLAGKPVKCVSLGNGDSSVFVRNVLVCDTATVVCEFGKDLRVVTFPFVTNKAE</sequence>
<keyword evidence="12" id="KW-0333">Golgi apparatus</keyword>
<dbReference type="Proteomes" id="UP000001593">
    <property type="component" value="Unassembled WGS sequence"/>
</dbReference>
<keyword evidence="18" id="KW-0753">Steroid metabolism</keyword>
<dbReference type="GO" id="GO:0000139">
    <property type="term" value="C:Golgi membrane"/>
    <property type="evidence" value="ECO:0007669"/>
    <property type="project" value="UniProtKB-SubCell"/>
</dbReference>
<keyword evidence="26" id="KW-1185">Reference proteome</keyword>
<evidence type="ECO:0000256" key="4">
    <source>
        <dbReference type="ARBA" id="ARBA00007410"/>
    </source>
</evidence>
<dbReference type="EMBL" id="DS469511">
    <property type="protein sequence ID" value="EDO48953.1"/>
    <property type="molecule type" value="Genomic_DNA"/>
</dbReference>
<dbReference type="GO" id="GO:0032933">
    <property type="term" value="P:SREBP signaling pathway"/>
    <property type="evidence" value="ECO:0007669"/>
    <property type="project" value="InterPro"/>
</dbReference>
<keyword evidence="9" id="KW-0677">Repeat</keyword>
<feature type="compositionally biased region" description="Basic and acidic residues" evidence="22">
    <location>
        <begin position="497"/>
        <end position="509"/>
    </location>
</feature>
<proteinExistence type="inferred from homology"/>
<feature type="repeat" description="WD" evidence="21">
    <location>
        <begin position="1023"/>
        <end position="1065"/>
    </location>
</feature>
<feature type="transmembrane region" description="Helical" evidence="23">
    <location>
        <begin position="450"/>
        <end position="470"/>
    </location>
</feature>
<feature type="transmembrane region" description="Helical" evidence="23">
    <location>
        <begin position="351"/>
        <end position="374"/>
    </location>
</feature>
<dbReference type="SUPFAM" id="SSF50978">
    <property type="entry name" value="WD40 repeat-like"/>
    <property type="match status" value="1"/>
</dbReference>
<evidence type="ECO:0000256" key="18">
    <source>
        <dbReference type="ARBA" id="ARBA00023221"/>
    </source>
</evidence>
<keyword evidence="15 23" id="KW-0472">Membrane</keyword>
<reference evidence="25 26" key="1">
    <citation type="journal article" date="2007" name="Science">
        <title>Sea anemone genome reveals ancestral eumetazoan gene repertoire and genomic organization.</title>
        <authorList>
            <person name="Putnam N.H."/>
            <person name="Srivastava M."/>
            <person name="Hellsten U."/>
            <person name="Dirks B."/>
            <person name="Chapman J."/>
            <person name="Salamov A."/>
            <person name="Terry A."/>
            <person name="Shapiro H."/>
            <person name="Lindquist E."/>
            <person name="Kapitonov V.V."/>
            <person name="Jurka J."/>
            <person name="Genikhovich G."/>
            <person name="Grigoriev I.V."/>
            <person name="Lucas S.M."/>
            <person name="Steele R.E."/>
            <person name="Finnerty J.R."/>
            <person name="Technau U."/>
            <person name="Martindale M.Q."/>
            <person name="Rokhsar D.S."/>
        </authorList>
    </citation>
    <scope>NUCLEOTIDE SEQUENCE [LARGE SCALE GENOMIC DNA]</scope>
    <source>
        <strain evidence="26">CH2 X CH6</strain>
    </source>
</reference>
<feature type="transmembrane region" description="Helical" evidence="23">
    <location>
        <begin position="245"/>
        <end position="271"/>
    </location>
</feature>
<evidence type="ECO:0000256" key="11">
    <source>
        <dbReference type="ARBA" id="ARBA00022989"/>
    </source>
</evidence>
<dbReference type="GO" id="GO:0012507">
    <property type="term" value="C:ER to Golgi transport vesicle membrane"/>
    <property type="evidence" value="ECO:0007669"/>
    <property type="project" value="UniProtKB-SubCell"/>
</dbReference>
<evidence type="ECO:0000259" key="24">
    <source>
        <dbReference type="PROSITE" id="PS50156"/>
    </source>
</evidence>
<evidence type="ECO:0000256" key="10">
    <source>
        <dbReference type="ARBA" id="ARBA00022824"/>
    </source>
</evidence>
<dbReference type="InterPro" id="IPR036322">
    <property type="entry name" value="WD40_repeat_dom_sf"/>
</dbReference>
<dbReference type="PROSITE" id="PS00678">
    <property type="entry name" value="WD_REPEATS_1"/>
    <property type="match status" value="1"/>
</dbReference>
<evidence type="ECO:0000256" key="21">
    <source>
        <dbReference type="PROSITE-ProRule" id="PRU00221"/>
    </source>
</evidence>
<comment type="function">
    <text evidence="20">Escort protein required for cholesterol as well as lipid homeostasis. Regulates export of the SCAP-SREBP complex from the endoplasmic reticulum to the Golgi upon low cholesterol, thereby regulating the processing of sterol regulatory element-binding proteins (SREBPs) SREBF1/SREBP1 and SREBF2/SREBP2. At high sterol concentrations, formation of a ternary complex with INSIG (INSIG1 or INSIG2) leads to mask the ER export signal in SCAP, promoting retention of the complex in the endoplasmic reticulum. Low sterol concentrations trigger release of INSIG, a conformational change in the SSD domain of SCAP, unmasking of the ER export signal, promoting recruitment into COPII-coated vesicles and transport of the SCAP-SREBP to the Golgi: in the Golgi, SREBPs are then processed, releasing the transcription factor fragment of SREBPs from the membrane, its import into the nucleus and up-regulation of LDLR, INSIG1 and the mevalonate pathway. Binds cholesterol via its SSD domain.</text>
</comment>
<dbReference type="OMA" id="IMKQYNV"/>
<dbReference type="Pfam" id="PF12349">
    <property type="entry name" value="Sterol-sensing"/>
    <property type="match status" value="1"/>
</dbReference>
<dbReference type="GO" id="GO:0005789">
    <property type="term" value="C:endoplasmic reticulum membrane"/>
    <property type="evidence" value="ECO:0000318"/>
    <property type="project" value="GO_Central"/>
</dbReference>
<feature type="region of interest" description="Disordered" evidence="22">
    <location>
        <begin position="751"/>
        <end position="780"/>
    </location>
</feature>
<dbReference type="PROSITE" id="PS50082">
    <property type="entry name" value="WD_REPEATS_2"/>
    <property type="match status" value="3"/>
</dbReference>
<feature type="repeat" description="WD" evidence="21">
    <location>
        <begin position="1066"/>
        <end position="1105"/>
    </location>
</feature>
<dbReference type="SUPFAM" id="SSF82866">
    <property type="entry name" value="Multidrug efflux transporter AcrB transmembrane domain"/>
    <property type="match status" value="1"/>
</dbReference>
<dbReference type="InterPro" id="IPR015943">
    <property type="entry name" value="WD40/YVTN_repeat-like_dom_sf"/>
</dbReference>
<feature type="compositionally biased region" description="Polar residues" evidence="22">
    <location>
        <begin position="512"/>
        <end position="524"/>
    </location>
</feature>
<gene>
    <name evidence="25" type="ORF">NEMVEDRAFT_v1g238428</name>
</gene>
<keyword evidence="14" id="KW-0446">Lipid-binding</keyword>
<dbReference type="InterPro" id="IPR000731">
    <property type="entry name" value="SSD"/>
</dbReference>
<comment type="similarity">
    <text evidence="4">Belongs to the WD repeat SCAP family.</text>
</comment>
<keyword evidence="7 21" id="KW-0853">WD repeat</keyword>
<dbReference type="GO" id="GO:0008203">
    <property type="term" value="P:cholesterol metabolic process"/>
    <property type="evidence" value="ECO:0007669"/>
    <property type="project" value="UniProtKB-KW"/>
</dbReference>
<dbReference type="InterPro" id="IPR053958">
    <property type="entry name" value="HMGCR/SNAP/NPC1-like_SSD"/>
</dbReference>
<keyword evidence="6" id="KW-0153">Cholesterol metabolism</keyword>
<keyword evidence="19" id="KW-0968">Cytoplasmic vesicle</keyword>
<feature type="region of interest" description="Disordered" evidence="22">
    <location>
        <begin position="815"/>
        <end position="848"/>
    </location>
</feature>
<dbReference type="GO" id="GO:0032934">
    <property type="term" value="F:sterol binding"/>
    <property type="evidence" value="ECO:0007669"/>
    <property type="project" value="InterPro"/>
</dbReference>
<keyword evidence="16" id="KW-1207">Sterol metabolism</keyword>
<dbReference type="PROSITE" id="PS50156">
    <property type="entry name" value="SSD"/>
    <property type="match status" value="1"/>
</dbReference>
<evidence type="ECO:0000256" key="14">
    <source>
        <dbReference type="ARBA" id="ARBA00023121"/>
    </source>
</evidence>
<dbReference type="STRING" id="45351.A7RI14"/>
<evidence type="ECO:0000313" key="25">
    <source>
        <dbReference type="EMBL" id="EDO48953.1"/>
    </source>
</evidence>
<feature type="transmembrane region" description="Helical" evidence="23">
    <location>
        <begin position="328"/>
        <end position="345"/>
    </location>
</feature>
<evidence type="ECO:0000256" key="5">
    <source>
        <dbReference type="ARBA" id="ARBA00019541"/>
    </source>
</evidence>
<evidence type="ECO:0000256" key="12">
    <source>
        <dbReference type="ARBA" id="ARBA00023034"/>
    </source>
</evidence>
<dbReference type="InterPro" id="IPR057042">
    <property type="entry name" value="Beta-prop_SCAP"/>
</dbReference>
<evidence type="ECO:0000256" key="6">
    <source>
        <dbReference type="ARBA" id="ARBA00022548"/>
    </source>
</evidence>
<dbReference type="Pfam" id="PF24006">
    <property type="entry name" value="SCAP_N"/>
    <property type="match status" value="1"/>
</dbReference>
<dbReference type="PROSITE" id="PS50294">
    <property type="entry name" value="WD_REPEATS_REGION"/>
    <property type="match status" value="1"/>
</dbReference>
<evidence type="ECO:0000256" key="1">
    <source>
        <dbReference type="ARBA" id="ARBA00004477"/>
    </source>
</evidence>
<dbReference type="GO" id="GO:0032936">
    <property type="term" value="C:SREBP-SCAP complex"/>
    <property type="evidence" value="ECO:0000318"/>
    <property type="project" value="GO_Central"/>
</dbReference>
<dbReference type="AlphaFoldDB" id="A7RI14"/>
<dbReference type="Gene3D" id="2.130.10.10">
    <property type="entry name" value="YVTN repeat-like/Quinoprotein amine dehydrogenase"/>
    <property type="match status" value="2"/>
</dbReference>
<dbReference type="PANTHER" id="PTHR46378:SF1">
    <property type="entry name" value="STEROL REGULATORY ELEMENT-BINDING PROTEIN CLEAVAGE-ACTIVATING PROTEIN"/>
    <property type="match status" value="1"/>
</dbReference>
<dbReference type="HOGENOM" id="CLU_006510_0_0_1"/>
<dbReference type="GO" id="GO:0045540">
    <property type="term" value="P:regulation of cholesterol biosynthetic process"/>
    <property type="evidence" value="ECO:0000318"/>
    <property type="project" value="GO_Central"/>
</dbReference>
<keyword evidence="13" id="KW-0443">Lipid metabolism</keyword>
<comment type="subcellular location">
    <subcellularLocation>
        <location evidence="2">Cytoplasmic vesicle</location>
        <location evidence="2">COPII-coated vesicle membrane</location>
        <topology evidence="2">Multi-pass membrane protein</topology>
    </subcellularLocation>
    <subcellularLocation>
        <location evidence="1">Endoplasmic reticulum membrane</location>
        <topology evidence="1">Multi-pass membrane protein</topology>
    </subcellularLocation>
    <subcellularLocation>
        <location evidence="3">Golgi apparatus membrane</location>
        <topology evidence="3">Multi-pass membrane protein</topology>
    </subcellularLocation>
</comment>
<name>A7RI14_NEMVE</name>